<keyword evidence="1" id="KW-0812">Transmembrane</keyword>
<dbReference type="HOGENOM" id="CLU_3181346_0_0_7"/>
<feature type="transmembrane region" description="Helical" evidence="1">
    <location>
        <begin position="6"/>
        <end position="27"/>
    </location>
</feature>
<dbReference type="KEGG" id="cha:CHAB381_0733"/>
<gene>
    <name evidence="2" type="ordered locus">CHAB381_0733</name>
</gene>
<accession>A7I1C2</accession>
<protein>
    <submittedName>
        <fullName evidence="2">Uncharacterized protein</fullName>
    </submittedName>
</protein>
<keyword evidence="1" id="KW-0472">Membrane</keyword>
<evidence type="ECO:0000313" key="3">
    <source>
        <dbReference type="Proteomes" id="UP000002407"/>
    </source>
</evidence>
<sequence length="46" mass="5988">MKINFLQQILHFIILFKFLYFFCYKFVFNKYYNFMEIVELQFFRVI</sequence>
<name>A7I1C2_CAMHC</name>
<keyword evidence="3" id="KW-1185">Reference proteome</keyword>
<proteinExistence type="predicted"/>
<dbReference type="AlphaFoldDB" id="A7I1C2"/>
<dbReference type="EMBL" id="CP000776">
    <property type="protein sequence ID" value="ABS52070.1"/>
    <property type="molecule type" value="Genomic_DNA"/>
</dbReference>
<evidence type="ECO:0000313" key="2">
    <source>
        <dbReference type="EMBL" id="ABS52070.1"/>
    </source>
</evidence>
<reference evidence="3" key="1">
    <citation type="submission" date="2007-07" db="EMBL/GenBank/DDBJ databases">
        <title>Complete genome sequence of Campylobacter hominis ATCC BAA-381, a commensal isolated from the human gastrointestinal tract.</title>
        <authorList>
            <person name="Fouts D.E."/>
            <person name="Mongodin E.F."/>
            <person name="Puiu D."/>
            <person name="Sebastian Y."/>
            <person name="Miller W.G."/>
            <person name="Mandrell R.E."/>
            <person name="Nelson K.E."/>
        </authorList>
    </citation>
    <scope>NUCLEOTIDE SEQUENCE [LARGE SCALE GENOMIC DNA]</scope>
    <source>
        <strain evidence="3">ATCC BAA-381 / LMG 19568 / NCTC 13146 / CH001A</strain>
    </source>
</reference>
<keyword evidence="1" id="KW-1133">Transmembrane helix</keyword>
<evidence type="ECO:0000256" key="1">
    <source>
        <dbReference type="SAM" id="Phobius"/>
    </source>
</evidence>
<organism evidence="2 3">
    <name type="scientific">Campylobacter hominis (strain ATCC BAA-381 / DSM 21671 / CCUG 45161 / LMG 19568 / NCTC 13146 / CH001A)</name>
    <dbReference type="NCBI Taxonomy" id="360107"/>
    <lineage>
        <taxon>Bacteria</taxon>
        <taxon>Pseudomonadati</taxon>
        <taxon>Campylobacterota</taxon>
        <taxon>Epsilonproteobacteria</taxon>
        <taxon>Campylobacterales</taxon>
        <taxon>Campylobacteraceae</taxon>
        <taxon>Campylobacter</taxon>
    </lineage>
</organism>
<dbReference type="Proteomes" id="UP000002407">
    <property type="component" value="Chromosome"/>
</dbReference>